<dbReference type="Proteomes" id="UP000032232">
    <property type="component" value="Unassembled WGS sequence"/>
</dbReference>
<dbReference type="GO" id="GO:0032259">
    <property type="term" value="P:methylation"/>
    <property type="evidence" value="ECO:0007669"/>
    <property type="project" value="UniProtKB-KW"/>
</dbReference>
<dbReference type="InterPro" id="IPR029063">
    <property type="entry name" value="SAM-dependent_MTases_sf"/>
</dbReference>
<keyword evidence="2" id="KW-0808">Transferase</keyword>
<dbReference type="RefSeq" id="WP_043919811.1">
    <property type="nucleotide sequence ID" value="NZ_FZPF01000011.1"/>
</dbReference>
<dbReference type="PATRIC" id="fig|935700.4.peg.3127"/>
<evidence type="ECO:0000313" key="3">
    <source>
        <dbReference type="Proteomes" id="UP000032232"/>
    </source>
</evidence>
<dbReference type="AlphaFoldDB" id="A0A0D1CKD0"/>
<dbReference type="GO" id="GO:0030798">
    <property type="term" value="F:trans-aconitate 2-methyltransferase activity"/>
    <property type="evidence" value="ECO:0007669"/>
    <property type="project" value="UniProtKB-EC"/>
</dbReference>
<proteinExistence type="predicted"/>
<dbReference type="EMBL" id="JYFE01000055">
    <property type="protein sequence ID" value="KIT15202.1"/>
    <property type="molecule type" value="Genomic_DNA"/>
</dbReference>
<sequence>MNWDAFFAVHSGLYREGPGTARDVEWACAQACVAPDAAICDAACGPGADISALRAAAPQGHVTAFDKHLGFVAEAAIRHRRDDAVTVTQGVLLGPDDLPDPVDLGPFDLIWCAGAIYITGVEPALKRWRGALKPGGAVAFSAPVNLAEPTSEMHAFWEQEVDTEDSLDAAIHAAGFGTVASSRVPSEGWEAYYAGVEARCDDLSRCEAPAIRQAVAENRREAEKWRALRDKLGYALRVVRPS</sequence>
<dbReference type="InterPro" id="IPR041698">
    <property type="entry name" value="Methyltransf_25"/>
</dbReference>
<dbReference type="EC" id="2.1.1.144" evidence="2"/>
<dbReference type="STRING" id="935700.jaqu_30250"/>
<feature type="domain" description="Methyltransferase" evidence="1">
    <location>
        <begin position="39"/>
        <end position="136"/>
    </location>
</feature>
<gene>
    <name evidence="2" type="primary">tam_3</name>
    <name evidence="2" type="ORF">jaqu_30250</name>
</gene>
<evidence type="ECO:0000313" key="2">
    <source>
        <dbReference type="EMBL" id="KIT15202.1"/>
    </source>
</evidence>
<protein>
    <submittedName>
        <fullName evidence="2">Tam_3 protein</fullName>
        <ecNumber evidence="2">2.1.1.144</ecNumber>
    </submittedName>
</protein>
<reference evidence="2 3" key="1">
    <citation type="submission" date="2015-02" db="EMBL/GenBank/DDBJ databases">
        <title>Genome Sequence of Jannaschia aquimarina DSM28248, a member of the Roseobacter clade.</title>
        <authorList>
            <person name="Voget S."/>
            <person name="Daniel R."/>
        </authorList>
    </citation>
    <scope>NUCLEOTIDE SEQUENCE [LARGE SCALE GENOMIC DNA]</scope>
    <source>
        <strain evidence="2 3">GSW-M26</strain>
    </source>
</reference>
<dbReference type="OrthoDB" id="9808480at2"/>
<dbReference type="Gene3D" id="3.40.50.150">
    <property type="entry name" value="Vaccinia Virus protein VP39"/>
    <property type="match status" value="1"/>
</dbReference>
<comment type="caution">
    <text evidence="2">The sequence shown here is derived from an EMBL/GenBank/DDBJ whole genome shotgun (WGS) entry which is preliminary data.</text>
</comment>
<organism evidence="2 3">
    <name type="scientific">Jannaschia aquimarina</name>
    <dbReference type="NCBI Taxonomy" id="935700"/>
    <lineage>
        <taxon>Bacteria</taxon>
        <taxon>Pseudomonadati</taxon>
        <taxon>Pseudomonadota</taxon>
        <taxon>Alphaproteobacteria</taxon>
        <taxon>Rhodobacterales</taxon>
        <taxon>Roseobacteraceae</taxon>
        <taxon>Jannaschia</taxon>
    </lineage>
</organism>
<dbReference type="Pfam" id="PF13649">
    <property type="entry name" value="Methyltransf_25"/>
    <property type="match status" value="1"/>
</dbReference>
<name>A0A0D1CKD0_9RHOB</name>
<keyword evidence="3" id="KW-1185">Reference proteome</keyword>
<keyword evidence="2" id="KW-0489">Methyltransferase</keyword>
<dbReference type="SUPFAM" id="SSF53335">
    <property type="entry name" value="S-adenosyl-L-methionine-dependent methyltransferases"/>
    <property type="match status" value="1"/>
</dbReference>
<evidence type="ECO:0000259" key="1">
    <source>
        <dbReference type="Pfam" id="PF13649"/>
    </source>
</evidence>
<dbReference type="CDD" id="cd02440">
    <property type="entry name" value="AdoMet_MTases"/>
    <property type="match status" value="1"/>
</dbReference>
<accession>A0A0D1CKD0</accession>